<keyword evidence="5 7" id="KW-0472">Membrane</keyword>
<dbReference type="AlphaFoldDB" id="A0AAE0PCE4"/>
<evidence type="ECO:0000256" key="4">
    <source>
        <dbReference type="ARBA" id="ARBA00022989"/>
    </source>
</evidence>
<feature type="transmembrane region" description="Helical" evidence="7">
    <location>
        <begin position="223"/>
        <end position="244"/>
    </location>
</feature>
<evidence type="ECO:0000256" key="5">
    <source>
        <dbReference type="ARBA" id="ARBA00023136"/>
    </source>
</evidence>
<protein>
    <submittedName>
        <fullName evidence="8">Opsin related protein</fullName>
    </submittedName>
</protein>
<dbReference type="Proteomes" id="UP001281003">
    <property type="component" value="Unassembled WGS sequence"/>
</dbReference>
<accession>A0AAE0PCE4</accession>
<reference evidence="8" key="2">
    <citation type="submission" date="2023-07" db="EMBL/GenBank/DDBJ databases">
        <authorList>
            <consortium name="Lawrence Berkeley National Laboratory"/>
            <person name="Haridas S."/>
            <person name="Hensen N."/>
            <person name="Bonometti L."/>
            <person name="Westerberg I."/>
            <person name="Brannstrom I.O."/>
            <person name="Guillou S."/>
            <person name="Cros-Aarteil S."/>
            <person name="Calhoun S."/>
            <person name="Kuo A."/>
            <person name="Mondo S."/>
            <person name="Pangilinan J."/>
            <person name="Riley R."/>
            <person name="LaButti K."/>
            <person name="Andreopoulos B."/>
            <person name="Lipzen A."/>
            <person name="Chen C."/>
            <person name="Yanf M."/>
            <person name="Daum C."/>
            <person name="Ng V."/>
            <person name="Clum A."/>
            <person name="Steindorff A."/>
            <person name="Ohm R."/>
            <person name="Martin F."/>
            <person name="Silar P."/>
            <person name="Natvig D."/>
            <person name="Lalanne C."/>
            <person name="Gautier V."/>
            <person name="Ament-velasquez S.L."/>
            <person name="Kruys A."/>
            <person name="Hutchinson M.I."/>
            <person name="Powell A.J."/>
            <person name="Barry K."/>
            <person name="Miller A.N."/>
            <person name="Grigoriev I.V."/>
            <person name="Debuchy R."/>
            <person name="Gladieux P."/>
            <person name="Thoren M.H."/>
            <person name="Johannesson H."/>
        </authorList>
    </citation>
    <scope>NUCLEOTIDE SEQUENCE</scope>
    <source>
        <strain evidence="8">FGSC 1904</strain>
    </source>
</reference>
<evidence type="ECO:0000313" key="9">
    <source>
        <dbReference type="Proteomes" id="UP001281003"/>
    </source>
</evidence>
<dbReference type="PANTHER" id="PTHR28286:SF1">
    <property type="entry name" value="30 KDA HEAT SHOCK PROTEIN-RELATED"/>
    <property type="match status" value="1"/>
</dbReference>
<dbReference type="Pfam" id="PF01036">
    <property type="entry name" value="Bac_rhodopsin"/>
    <property type="match status" value="1"/>
</dbReference>
<dbReference type="SUPFAM" id="SSF81321">
    <property type="entry name" value="Family A G protein-coupled receptor-like"/>
    <property type="match status" value="1"/>
</dbReference>
<feature type="transmembrane region" description="Helical" evidence="7">
    <location>
        <begin position="190"/>
        <end position="211"/>
    </location>
</feature>
<dbReference type="GO" id="GO:0005783">
    <property type="term" value="C:endoplasmic reticulum"/>
    <property type="evidence" value="ECO:0007669"/>
    <property type="project" value="TreeGrafter"/>
</dbReference>
<evidence type="ECO:0000256" key="2">
    <source>
        <dbReference type="ARBA" id="ARBA00008130"/>
    </source>
</evidence>
<name>A0AAE0PCE4_SORBR</name>
<dbReference type="InterPro" id="IPR043476">
    <property type="entry name" value="Yro2-like_7TM"/>
</dbReference>
<dbReference type="PANTHER" id="PTHR28286">
    <property type="match status" value="1"/>
</dbReference>
<feature type="transmembrane region" description="Helical" evidence="7">
    <location>
        <begin position="102"/>
        <end position="123"/>
    </location>
</feature>
<evidence type="ECO:0000313" key="8">
    <source>
        <dbReference type="EMBL" id="KAK3397247.1"/>
    </source>
</evidence>
<feature type="transmembrane region" description="Helical" evidence="7">
    <location>
        <begin position="29"/>
        <end position="47"/>
    </location>
</feature>
<dbReference type="InterPro" id="IPR001425">
    <property type="entry name" value="Arc/bac/fun_rhodopsins"/>
</dbReference>
<gene>
    <name evidence="8" type="ORF">B0T20DRAFT_480810</name>
</gene>
<evidence type="ECO:0000256" key="1">
    <source>
        <dbReference type="ARBA" id="ARBA00004141"/>
    </source>
</evidence>
<feature type="region of interest" description="Disordered" evidence="6">
    <location>
        <begin position="275"/>
        <end position="296"/>
    </location>
</feature>
<dbReference type="PRINTS" id="PR00251">
    <property type="entry name" value="BACTRLOPSIN"/>
</dbReference>
<sequence>MAILFPRNDVLDVHPAPQGQHLSEHGSDWLWAATALFAFNTLVLFALKFKASRGERLWHYIWIVTNLVATLAYFAMAANLAWDVVTQRNQVRSHGPTRQIFWAKYVLWVVSFPAAILALGILSGVSWATIVFNIFLSWIWVIGYLVAAYVPSNYKWGFFAFAALAHIFLAFETMFRARRSANRVGINRDYMMLSGWTNLLWLLYPIAWGVSDGGNVIGVTKSMIFFGILDVVFITTLSYAFVFLSRRWDYNRLNIAFTQYGRVPIAGTYPEKHATTAGTTGHHSGVTAPHTTAPAV</sequence>
<feature type="compositionally biased region" description="Low complexity" evidence="6">
    <location>
        <begin position="275"/>
        <end position="288"/>
    </location>
</feature>
<proteinExistence type="inferred from homology"/>
<feature type="transmembrane region" description="Helical" evidence="7">
    <location>
        <begin position="130"/>
        <end position="150"/>
    </location>
</feature>
<dbReference type="CDD" id="cd15239">
    <property type="entry name" value="7tm_YRO2_fungal-like"/>
    <property type="match status" value="1"/>
</dbReference>
<dbReference type="Gene3D" id="1.20.1070.10">
    <property type="entry name" value="Rhodopsin 7-helix transmembrane proteins"/>
    <property type="match status" value="1"/>
</dbReference>
<keyword evidence="9" id="KW-1185">Reference proteome</keyword>
<organism evidence="8 9">
    <name type="scientific">Sordaria brevicollis</name>
    <dbReference type="NCBI Taxonomy" id="83679"/>
    <lineage>
        <taxon>Eukaryota</taxon>
        <taxon>Fungi</taxon>
        <taxon>Dikarya</taxon>
        <taxon>Ascomycota</taxon>
        <taxon>Pezizomycotina</taxon>
        <taxon>Sordariomycetes</taxon>
        <taxon>Sordariomycetidae</taxon>
        <taxon>Sordariales</taxon>
        <taxon>Sordariaceae</taxon>
        <taxon>Sordaria</taxon>
    </lineage>
</organism>
<keyword evidence="4 7" id="KW-1133">Transmembrane helix</keyword>
<evidence type="ECO:0000256" key="3">
    <source>
        <dbReference type="ARBA" id="ARBA00022692"/>
    </source>
</evidence>
<comment type="similarity">
    <text evidence="2">Belongs to the archaeal/bacterial/fungal opsin family.</text>
</comment>
<keyword evidence="3 7" id="KW-0812">Transmembrane</keyword>
<reference evidence="8" key="1">
    <citation type="journal article" date="2023" name="Mol. Phylogenet. Evol.">
        <title>Genome-scale phylogeny and comparative genomics of the fungal order Sordariales.</title>
        <authorList>
            <person name="Hensen N."/>
            <person name="Bonometti L."/>
            <person name="Westerberg I."/>
            <person name="Brannstrom I.O."/>
            <person name="Guillou S."/>
            <person name="Cros-Aarteil S."/>
            <person name="Calhoun S."/>
            <person name="Haridas S."/>
            <person name="Kuo A."/>
            <person name="Mondo S."/>
            <person name="Pangilinan J."/>
            <person name="Riley R."/>
            <person name="LaButti K."/>
            <person name="Andreopoulos B."/>
            <person name="Lipzen A."/>
            <person name="Chen C."/>
            <person name="Yan M."/>
            <person name="Daum C."/>
            <person name="Ng V."/>
            <person name="Clum A."/>
            <person name="Steindorff A."/>
            <person name="Ohm R.A."/>
            <person name="Martin F."/>
            <person name="Silar P."/>
            <person name="Natvig D.O."/>
            <person name="Lalanne C."/>
            <person name="Gautier V."/>
            <person name="Ament-Velasquez S.L."/>
            <person name="Kruys A."/>
            <person name="Hutchinson M.I."/>
            <person name="Powell A.J."/>
            <person name="Barry K."/>
            <person name="Miller A.N."/>
            <person name="Grigoriev I.V."/>
            <person name="Debuchy R."/>
            <person name="Gladieux P."/>
            <person name="Hiltunen Thoren M."/>
            <person name="Johannesson H."/>
        </authorList>
    </citation>
    <scope>NUCLEOTIDE SEQUENCE</scope>
    <source>
        <strain evidence="8">FGSC 1904</strain>
    </source>
</reference>
<dbReference type="GO" id="GO:0005886">
    <property type="term" value="C:plasma membrane"/>
    <property type="evidence" value="ECO:0007669"/>
    <property type="project" value="TreeGrafter"/>
</dbReference>
<comment type="caution">
    <text evidence="8">The sequence shown here is derived from an EMBL/GenBank/DDBJ whole genome shotgun (WGS) entry which is preliminary data.</text>
</comment>
<evidence type="ECO:0000256" key="6">
    <source>
        <dbReference type="SAM" id="MobiDB-lite"/>
    </source>
</evidence>
<dbReference type="SMART" id="SM01021">
    <property type="entry name" value="Bac_rhodopsin"/>
    <property type="match status" value="1"/>
</dbReference>
<evidence type="ECO:0000256" key="7">
    <source>
        <dbReference type="SAM" id="Phobius"/>
    </source>
</evidence>
<comment type="subcellular location">
    <subcellularLocation>
        <location evidence="1">Membrane</location>
        <topology evidence="1">Multi-pass membrane protein</topology>
    </subcellularLocation>
</comment>
<feature type="transmembrane region" description="Helical" evidence="7">
    <location>
        <begin position="59"/>
        <end position="82"/>
    </location>
</feature>
<feature type="transmembrane region" description="Helical" evidence="7">
    <location>
        <begin position="156"/>
        <end position="178"/>
    </location>
</feature>
<dbReference type="EMBL" id="JAUTDP010000008">
    <property type="protein sequence ID" value="KAK3397247.1"/>
    <property type="molecule type" value="Genomic_DNA"/>
</dbReference>